<gene>
    <name evidence="2" type="ORF">PVAP13_4KG312410</name>
</gene>
<sequence length="273" mass="29668">MPPRRENDALGRRRHRHQQEAVETFAWRISSLALRPQPANHGNLPRAGGATKPSRATANSHHLVPCRRQSRCRTSQPHEQPPRSAAFRGLVAPHQPQPTAGLLLRRPRAACSPPLPPPAAPIPRQHHRPAATSHDAPPASFAAHRDIPGLARSPQPPPARRDAQIRRPRRPPPAATVASPFHTELPHTRLHRNRPAVPGCRGTPPPAKNRAPRAQPPDPTGAMPDPWPLSSVAVGDNPHLRRRGEMLRRRRGGGGGFGGPPESPTWGDAGAWA</sequence>
<accession>A0A8T0TUN1</accession>
<keyword evidence="3" id="KW-1185">Reference proteome</keyword>
<evidence type="ECO:0000256" key="1">
    <source>
        <dbReference type="SAM" id="MobiDB-lite"/>
    </source>
</evidence>
<organism evidence="2 3">
    <name type="scientific">Panicum virgatum</name>
    <name type="common">Blackwell switchgrass</name>
    <dbReference type="NCBI Taxonomy" id="38727"/>
    <lineage>
        <taxon>Eukaryota</taxon>
        <taxon>Viridiplantae</taxon>
        <taxon>Streptophyta</taxon>
        <taxon>Embryophyta</taxon>
        <taxon>Tracheophyta</taxon>
        <taxon>Spermatophyta</taxon>
        <taxon>Magnoliopsida</taxon>
        <taxon>Liliopsida</taxon>
        <taxon>Poales</taxon>
        <taxon>Poaceae</taxon>
        <taxon>PACMAD clade</taxon>
        <taxon>Panicoideae</taxon>
        <taxon>Panicodae</taxon>
        <taxon>Paniceae</taxon>
        <taxon>Panicinae</taxon>
        <taxon>Panicum</taxon>
        <taxon>Panicum sect. Hiantes</taxon>
    </lineage>
</organism>
<dbReference type="EMBL" id="CM029043">
    <property type="protein sequence ID" value="KAG2612885.1"/>
    <property type="molecule type" value="Genomic_DNA"/>
</dbReference>
<evidence type="ECO:0000313" key="2">
    <source>
        <dbReference type="EMBL" id="KAG2612885.1"/>
    </source>
</evidence>
<dbReference type="AlphaFoldDB" id="A0A8T0TUN1"/>
<evidence type="ECO:0000313" key="3">
    <source>
        <dbReference type="Proteomes" id="UP000823388"/>
    </source>
</evidence>
<feature type="compositionally biased region" description="Basic and acidic residues" evidence="1">
    <location>
        <begin position="1"/>
        <end position="11"/>
    </location>
</feature>
<dbReference type="Proteomes" id="UP000823388">
    <property type="component" value="Chromosome 4K"/>
</dbReference>
<comment type="caution">
    <text evidence="2">The sequence shown here is derived from an EMBL/GenBank/DDBJ whole genome shotgun (WGS) entry which is preliminary data.</text>
</comment>
<feature type="region of interest" description="Disordered" evidence="1">
    <location>
        <begin position="1"/>
        <end position="21"/>
    </location>
</feature>
<name>A0A8T0TUN1_PANVG</name>
<feature type="region of interest" description="Disordered" evidence="1">
    <location>
        <begin position="36"/>
        <end position="273"/>
    </location>
</feature>
<reference evidence="2" key="1">
    <citation type="submission" date="2020-05" db="EMBL/GenBank/DDBJ databases">
        <title>WGS assembly of Panicum virgatum.</title>
        <authorList>
            <person name="Lovell J.T."/>
            <person name="Jenkins J."/>
            <person name="Shu S."/>
            <person name="Juenger T.E."/>
            <person name="Schmutz J."/>
        </authorList>
    </citation>
    <scope>NUCLEOTIDE SEQUENCE</scope>
    <source>
        <strain evidence="2">AP13</strain>
    </source>
</reference>
<proteinExistence type="predicted"/>
<protein>
    <submittedName>
        <fullName evidence="2">Uncharacterized protein</fullName>
    </submittedName>
</protein>